<keyword evidence="1" id="KW-0732">Signal</keyword>
<feature type="chain" id="PRO_5008088980" description="Lipoprotein" evidence="1">
    <location>
        <begin position="23"/>
        <end position="78"/>
    </location>
</feature>
<dbReference type="EMBL" id="LRRQ01000100">
    <property type="protein sequence ID" value="OAM89249.1"/>
    <property type="molecule type" value="Genomic_DNA"/>
</dbReference>
<keyword evidence="3" id="KW-1185">Reference proteome</keyword>
<feature type="signal peptide" evidence="1">
    <location>
        <begin position="1"/>
        <end position="22"/>
    </location>
</feature>
<accession>A0A178IJ95</accession>
<comment type="caution">
    <text evidence="2">The sequence shown here is derived from an EMBL/GenBank/DDBJ whole genome shotgun (WGS) entry which is preliminary data.</text>
</comment>
<gene>
    <name evidence="2" type="ORF">AW736_14125</name>
</gene>
<name>A0A178IJ95_9BACT</name>
<evidence type="ECO:0008006" key="4">
    <source>
        <dbReference type="Google" id="ProtNLM"/>
    </source>
</evidence>
<sequence length="78" mass="8233">MKNKKHHIAIITAALAALFASGCTTPAGQKVQEGNQQANQVMDGVDSANSTANRAADTANTTADTVNKVNETLNRFFK</sequence>
<protein>
    <recommendedName>
        <fullName evidence="4">Lipoprotein</fullName>
    </recommendedName>
</protein>
<evidence type="ECO:0000313" key="2">
    <source>
        <dbReference type="EMBL" id="OAM89249.1"/>
    </source>
</evidence>
<dbReference type="PROSITE" id="PS51257">
    <property type="entry name" value="PROKAR_LIPOPROTEIN"/>
    <property type="match status" value="1"/>
</dbReference>
<reference evidence="2 3" key="1">
    <citation type="submission" date="2016-01" db="EMBL/GenBank/DDBJ databases">
        <title>High potential of lignocellulose degradation of a new Verrucomicrobia species.</title>
        <authorList>
            <person name="Wang Y."/>
            <person name="Shi Y."/>
            <person name="Qiu Z."/>
            <person name="Liu S."/>
            <person name="Yang H."/>
        </authorList>
    </citation>
    <scope>NUCLEOTIDE SEQUENCE [LARGE SCALE GENOMIC DNA]</scope>
    <source>
        <strain evidence="2 3">TSB47</strain>
    </source>
</reference>
<dbReference type="STRING" id="1184151.AW736_14125"/>
<proteinExistence type="predicted"/>
<dbReference type="Proteomes" id="UP000078486">
    <property type="component" value="Unassembled WGS sequence"/>
</dbReference>
<evidence type="ECO:0000313" key="3">
    <source>
        <dbReference type="Proteomes" id="UP000078486"/>
    </source>
</evidence>
<dbReference type="AlphaFoldDB" id="A0A178IJ95"/>
<dbReference type="RefSeq" id="WP_068770831.1">
    <property type="nucleotide sequence ID" value="NZ_CP109796.1"/>
</dbReference>
<evidence type="ECO:0000256" key="1">
    <source>
        <dbReference type="SAM" id="SignalP"/>
    </source>
</evidence>
<organism evidence="2 3">
    <name type="scientific">Termitidicoccus mucosus</name>
    <dbReference type="NCBI Taxonomy" id="1184151"/>
    <lineage>
        <taxon>Bacteria</taxon>
        <taxon>Pseudomonadati</taxon>
        <taxon>Verrucomicrobiota</taxon>
        <taxon>Opitutia</taxon>
        <taxon>Opitutales</taxon>
        <taxon>Opitutaceae</taxon>
        <taxon>Termitidicoccus</taxon>
    </lineage>
</organism>